<dbReference type="OrthoDB" id="2963168at2759"/>
<dbReference type="CDD" id="cd10170">
    <property type="entry name" value="ASKHA_NBD_HSP70"/>
    <property type="match status" value="1"/>
</dbReference>
<gene>
    <name evidence="1" type="ORF">WOLCODRAFT_157373</name>
</gene>
<organism evidence="1 2">
    <name type="scientific">Wolfiporia cocos (strain MD-104)</name>
    <name type="common">Brown rot fungus</name>
    <dbReference type="NCBI Taxonomy" id="742152"/>
    <lineage>
        <taxon>Eukaryota</taxon>
        <taxon>Fungi</taxon>
        <taxon>Dikarya</taxon>
        <taxon>Basidiomycota</taxon>
        <taxon>Agaricomycotina</taxon>
        <taxon>Agaricomycetes</taxon>
        <taxon>Polyporales</taxon>
        <taxon>Phaeolaceae</taxon>
        <taxon>Wolfiporia</taxon>
    </lineage>
</organism>
<dbReference type="Gene3D" id="3.30.420.40">
    <property type="match status" value="1"/>
</dbReference>
<reference evidence="1 2" key="1">
    <citation type="journal article" date="2012" name="Science">
        <title>The Paleozoic origin of enzymatic lignin decomposition reconstructed from 31 fungal genomes.</title>
        <authorList>
            <person name="Floudas D."/>
            <person name="Binder M."/>
            <person name="Riley R."/>
            <person name="Barry K."/>
            <person name="Blanchette R.A."/>
            <person name="Henrissat B."/>
            <person name="Martinez A.T."/>
            <person name="Otillar R."/>
            <person name="Spatafora J.W."/>
            <person name="Yadav J.S."/>
            <person name="Aerts A."/>
            <person name="Benoit I."/>
            <person name="Boyd A."/>
            <person name="Carlson A."/>
            <person name="Copeland A."/>
            <person name="Coutinho P.M."/>
            <person name="de Vries R.P."/>
            <person name="Ferreira P."/>
            <person name="Findley K."/>
            <person name="Foster B."/>
            <person name="Gaskell J."/>
            <person name="Glotzer D."/>
            <person name="Gorecki P."/>
            <person name="Heitman J."/>
            <person name="Hesse C."/>
            <person name="Hori C."/>
            <person name="Igarashi K."/>
            <person name="Jurgens J.A."/>
            <person name="Kallen N."/>
            <person name="Kersten P."/>
            <person name="Kohler A."/>
            <person name="Kuees U."/>
            <person name="Kumar T.K.A."/>
            <person name="Kuo A."/>
            <person name="LaButti K."/>
            <person name="Larrondo L.F."/>
            <person name="Lindquist E."/>
            <person name="Ling A."/>
            <person name="Lombard V."/>
            <person name="Lucas S."/>
            <person name="Lundell T."/>
            <person name="Martin R."/>
            <person name="McLaughlin D.J."/>
            <person name="Morgenstern I."/>
            <person name="Morin E."/>
            <person name="Murat C."/>
            <person name="Nagy L.G."/>
            <person name="Nolan M."/>
            <person name="Ohm R.A."/>
            <person name="Patyshakuliyeva A."/>
            <person name="Rokas A."/>
            <person name="Ruiz-Duenas F.J."/>
            <person name="Sabat G."/>
            <person name="Salamov A."/>
            <person name="Samejima M."/>
            <person name="Schmutz J."/>
            <person name="Slot J.C."/>
            <person name="St John F."/>
            <person name="Stenlid J."/>
            <person name="Sun H."/>
            <person name="Sun S."/>
            <person name="Syed K."/>
            <person name="Tsang A."/>
            <person name="Wiebenga A."/>
            <person name="Young D."/>
            <person name="Pisabarro A."/>
            <person name="Eastwood D.C."/>
            <person name="Martin F."/>
            <person name="Cullen D."/>
            <person name="Grigoriev I.V."/>
            <person name="Hibbett D.S."/>
        </authorList>
    </citation>
    <scope>NUCLEOTIDE SEQUENCE [LARGE SCALE GENOMIC DNA]</scope>
    <source>
        <strain evidence="1 2">MD-104</strain>
    </source>
</reference>
<sequence>MSPLQPYSGIQRKLVLALDIGTTFSGVSYAILDHGEIPTIRTVTRYPGQENAAGDSKIPSILYYSPNGTVHSIGAEADEPGMALVAEDEDLVFVEWQGLFQRMLHLRPDALGSDEIKKADIPKLPPGKTVVQVLSDFMEYLYRCAKRFIIESHASGDSLWSSVEDRIDFVLSHPNGWEGPQQQHMRRAATLAGLVPDTLTGQSRIHFVTEGEASLYYCVSQGLVENSIQNGQTVMIVDAGGGTVDLSVYNFASVAPLSIEEVAAPECLMQGSTRVNIRARSFLKEKLQHSRFGNDEDIQTMVEFFNKSTKAVFKNSDEPSYIKFGTMGSNDPSVQIRRGQMILSGHDVASFFEPSIRSIVDTIRAQHEDIFPPLTAVFLVGGFAASPWLFSQLQQSLTRLGLTVSRPDRHTNKAVAEGAVAFFLTNWVSARVARLTYGVECSKQYNENDPEHLIRRTTIVNRPSGRRMIPNSFSVLLSKGTRVRDNGEVYQEFYKEARDASQLNRITSEITCYRGRNKKPRWTDTEPEMFSSLCTVVADTSKVYKSKKFGPVDCYYSQEYKVVLLCGLTELKAQIAWIEDGEERRGPATIVYDDDAEALN</sequence>
<evidence type="ECO:0008006" key="3">
    <source>
        <dbReference type="Google" id="ProtNLM"/>
    </source>
</evidence>
<evidence type="ECO:0000313" key="2">
    <source>
        <dbReference type="Proteomes" id="UP000218811"/>
    </source>
</evidence>
<dbReference type="InterPro" id="IPR043129">
    <property type="entry name" value="ATPase_NBD"/>
</dbReference>
<dbReference type="OMA" id="DVQFICP"/>
<dbReference type="Proteomes" id="UP000218811">
    <property type="component" value="Unassembled WGS sequence"/>
</dbReference>
<proteinExistence type="predicted"/>
<name>A0A2H3JJ15_WOLCO</name>
<dbReference type="PANTHER" id="PTHR14187:SF5">
    <property type="entry name" value="HEAT SHOCK 70 KDA PROTEIN 12A"/>
    <property type="match status" value="1"/>
</dbReference>
<evidence type="ECO:0000313" key="1">
    <source>
        <dbReference type="EMBL" id="PCH36674.1"/>
    </source>
</evidence>
<dbReference type="STRING" id="742152.A0A2H3JJ15"/>
<keyword evidence="2" id="KW-1185">Reference proteome</keyword>
<accession>A0A2H3JJ15</accession>
<dbReference type="SUPFAM" id="SSF53067">
    <property type="entry name" value="Actin-like ATPase domain"/>
    <property type="match status" value="2"/>
</dbReference>
<dbReference type="AlphaFoldDB" id="A0A2H3JJ15"/>
<protein>
    <recommendedName>
        <fullName evidence="3">Actin-like ATPase domain-containing protein</fullName>
    </recommendedName>
</protein>
<dbReference type="PANTHER" id="PTHR14187">
    <property type="entry name" value="ALPHA KINASE/ELONGATION FACTOR 2 KINASE"/>
    <property type="match status" value="1"/>
</dbReference>
<dbReference type="EMBL" id="KB467887">
    <property type="protein sequence ID" value="PCH36674.1"/>
    <property type="molecule type" value="Genomic_DNA"/>
</dbReference>